<evidence type="ECO:0000313" key="3">
    <source>
        <dbReference type="Proteomes" id="UP001321473"/>
    </source>
</evidence>
<evidence type="ECO:0000313" key="2">
    <source>
        <dbReference type="EMBL" id="KAK8780959.1"/>
    </source>
</evidence>
<name>A0AAQ4F1U6_AMBAM</name>
<dbReference type="EMBL" id="JARKHS020008220">
    <property type="protein sequence ID" value="KAK8780959.1"/>
    <property type="molecule type" value="Genomic_DNA"/>
</dbReference>
<sequence length="75" mass="8280">MARMMLLSLLSAVLCMGVRCQEGNDCSCPVLLEQEGAEPQQLYKESTSVVGSLCTDADFEFCSEYCKKEASMRTL</sequence>
<gene>
    <name evidence="2" type="ORF">V5799_017699</name>
</gene>
<protein>
    <recommendedName>
        <fullName evidence="4">Secreted protein</fullName>
    </recommendedName>
</protein>
<feature type="signal peptide" evidence="1">
    <location>
        <begin position="1"/>
        <end position="20"/>
    </location>
</feature>
<organism evidence="2 3">
    <name type="scientific">Amblyomma americanum</name>
    <name type="common">Lone star tick</name>
    <dbReference type="NCBI Taxonomy" id="6943"/>
    <lineage>
        <taxon>Eukaryota</taxon>
        <taxon>Metazoa</taxon>
        <taxon>Ecdysozoa</taxon>
        <taxon>Arthropoda</taxon>
        <taxon>Chelicerata</taxon>
        <taxon>Arachnida</taxon>
        <taxon>Acari</taxon>
        <taxon>Parasitiformes</taxon>
        <taxon>Ixodida</taxon>
        <taxon>Ixodoidea</taxon>
        <taxon>Ixodidae</taxon>
        <taxon>Amblyomminae</taxon>
        <taxon>Amblyomma</taxon>
    </lineage>
</organism>
<reference evidence="2 3" key="1">
    <citation type="journal article" date="2023" name="Arcadia Sci">
        <title>De novo assembly of a long-read Amblyomma americanum tick genome.</title>
        <authorList>
            <person name="Chou S."/>
            <person name="Poskanzer K.E."/>
            <person name="Rollins M."/>
            <person name="Thuy-Boun P.S."/>
        </authorList>
    </citation>
    <scope>NUCLEOTIDE SEQUENCE [LARGE SCALE GENOMIC DNA]</scope>
    <source>
        <strain evidence="2">F_SG_1</strain>
        <tissue evidence="2">Salivary glands</tissue>
    </source>
</reference>
<comment type="caution">
    <text evidence="2">The sequence shown here is derived from an EMBL/GenBank/DDBJ whole genome shotgun (WGS) entry which is preliminary data.</text>
</comment>
<keyword evidence="1" id="KW-0732">Signal</keyword>
<evidence type="ECO:0000256" key="1">
    <source>
        <dbReference type="SAM" id="SignalP"/>
    </source>
</evidence>
<dbReference type="AlphaFoldDB" id="A0AAQ4F1U6"/>
<dbReference type="Proteomes" id="UP001321473">
    <property type="component" value="Unassembled WGS sequence"/>
</dbReference>
<evidence type="ECO:0008006" key="4">
    <source>
        <dbReference type="Google" id="ProtNLM"/>
    </source>
</evidence>
<accession>A0AAQ4F1U6</accession>
<keyword evidence="3" id="KW-1185">Reference proteome</keyword>
<proteinExistence type="predicted"/>
<feature type="chain" id="PRO_5042963730" description="Secreted protein" evidence="1">
    <location>
        <begin position="21"/>
        <end position="75"/>
    </location>
</feature>